<dbReference type="PANTHER" id="PTHR21661">
    <property type="entry name" value="EPOXIDE HYDROLASE 1-RELATED"/>
    <property type="match status" value="1"/>
</dbReference>
<dbReference type="Gene3D" id="3.40.50.1820">
    <property type="entry name" value="alpha/beta hydrolase"/>
    <property type="match status" value="1"/>
</dbReference>
<keyword evidence="5" id="KW-1185">Reference proteome</keyword>
<dbReference type="InterPro" id="IPR000639">
    <property type="entry name" value="Epox_hydrolase-like"/>
</dbReference>
<evidence type="ECO:0000256" key="2">
    <source>
        <dbReference type="ARBA" id="ARBA00022801"/>
    </source>
</evidence>
<comment type="similarity">
    <text evidence="1">Belongs to the peptidase S33 family.</text>
</comment>
<dbReference type="InterPro" id="IPR029058">
    <property type="entry name" value="AB_hydrolase_fold"/>
</dbReference>
<dbReference type="PIRSF" id="PIRSF001112">
    <property type="entry name" value="Epoxide_hydrolase"/>
    <property type="match status" value="1"/>
</dbReference>
<comment type="caution">
    <text evidence="4">The sequence shown here is derived from an EMBL/GenBank/DDBJ whole genome shotgun (WGS) entry which is preliminary data.</text>
</comment>
<keyword evidence="2" id="KW-0378">Hydrolase</keyword>
<dbReference type="InterPro" id="IPR016292">
    <property type="entry name" value="Epoxide_hydrolase"/>
</dbReference>
<dbReference type="PANTHER" id="PTHR21661:SF39">
    <property type="entry name" value="HYDROLASE, PUTATIVE (AFU_ORTHOLOGUE AFUA_3G08960)-RELATED"/>
    <property type="match status" value="1"/>
</dbReference>
<dbReference type="Proteomes" id="UP001628179">
    <property type="component" value="Unassembled WGS sequence"/>
</dbReference>
<evidence type="ECO:0000313" key="4">
    <source>
        <dbReference type="EMBL" id="GAB1319910.1"/>
    </source>
</evidence>
<dbReference type="GeneID" id="98180862"/>
<name>A0ABQ0GQ96_9PEZI</name>
<dbReference type="InterPro" id="IPR010497">
    <property type="entry name" value="Epoxide_hydro_N"/>
</dbReference>
<evidence type="ECO:0000256" key="1">
    <source>
        <dbReference type="ARBA" id="ARBA00010088"/>
    </source>
</evidence>
<proteinExistence type="inferred from homology"/>
<sequence length="406" mass="45748">MALASFGILPTGIPGNPVPFDMHVPKSEQHHMSNLVRKAEIGVPSYYNTHANPAEGIFGITREWLCNAQDAWVHDFHWGDHQDKYNSYPNYRINVTTSDGQLFDLHFAGLFSQKTDAKPIILMHGWPGAWTEFVPMLDLLIAKYTPETLPYHVVVPSIPDYGLSTRADELETELKIEVAAEAMNELMVNLGFDKYVAQGGDIGAFLAQTMCGLFEECIAFHLNMYFMTEEQSAAVADIPITPEEQAQVDHAAEWVRFGTSYGNEHGTRPSTISLVLMTNPLAMLAWMGEKFIEWSDNRKPLPLDTILSFVSFYWFTDSYGRAMWAYRELMGEVGGTFPTLPLSLTKPFGFSSFAIEIAALPRSWAEFLFPNLVLYRSHDIGGHYAALEEPELFLEDVEEFMSLVAF</sequence>
<dbReference type="Pfam" id="PF06441">
    <property type="entry name" value="EHN"/>
    <property type="match status" value="1"/>
</dbReference>
<evidence type="ECO:0000259" key="3">
    <source>
        <dbReference type="Pfam" id="PF06441"/>
    </source>
</evidence>
<protein>
    <recommendedName>
        <fullName evidence="3">Epoxide hydrolase N-terminal domain-containing protein</fullName>
    </recommendedName>
</protein>
<dbReference type="EMBL" id="BAAFSV010000006">
    <property type="protein sequence ID" value="GAB1319910.1"/>
    <property type="molecule type" value="Genomic_DNA"/>
</dbReference>
<feature type="domain" description="Epoxide hydrolase N-terminal" evidence="3">
    <location>
        <begin position="18"/>
        <end position="133"/>
    </location>
</feature>
<gene>
    <name evidence="4" type="ORF">MFIFM68171_10120</name>
</gene>
<dbReference type="SUPFAM" id="SSF53474">
    <property type="entry name" value="alpha/beta-Hydrolases"/>
    <property type="match status" value="1"/>
</dbReference>
<evidence type="ECO:0000313" key="5">
    <source>
        <dbReference type="Proteomes" id="UP001628179"/>
    </source>
</evidence>
<reference evidence="4 5" key="1">
    <citation type="submission" date="2024-09" db="EMBL/GenBank/DDBJ databases">
        <title>Itraconazole resistance in Madurella fahalii resulting from another homologue of gene encoding cytochrome P450 14-alpha sterol demethylase (CYP51).</title>
        <authorList>
            <person name="Yoshioka I."/>
            <person name="Fahal A.H."/>
            <person name="Kaneko S."/>
            <person name="Yaguchi T."/>
        </authorList>
    </citation>
    <scope>NUCLEOTIDE SEQUENCE [LARGE SCALE GENOMIC DNA]</scope>
    <source>
        <strain evidence="4 5">IFM 68171</strain>
    </source>
</reference>
<dbReference type="RefSeq" id="XP_070921640.1">
    <property type="nucleotide sequence ID" value="XM_071065539.1"/>
</dbReference>
<accession>A0ABQ0GQ96</accession>
<organism evidence="4 5">
    <name type="scientific">Madurella fahalii</name>
    <dbReference type="NCBI Taxonomy" id="1157608"/>
    <lineage>
        <taxon>Eukaryota</taxon>
        <taxon>Fungi</taxon>
        <taxon>Dikarya</taxon>
        <taxon>Ascomycota</taxon>
        <taxon>Pezizomycotina</taxon>
        <taxon>Sordariomycetes</taxon>
        <taxon>Sordariomycetidae</taxon>
        <taxon>Sordariales</taxon>
        <taxon>Sordariales incertae sedis</taxon>
        <taxon>Madurella</taxon>
    </lineage>
</organism>
<dbReference type="PRINTS" id="PR00412">
    <property type="entry name" value="EPOXHYDRLASE"/>
</dbReference>